<dbReference type="Proteomes" id="UP000824120">
    <property type="component" value="Chromosome 12"/>
</dbReference>
<evidence type="ECO:0000313" key="3">
    <source>
        <dbReference type="Proteomes" id="UP000824120"/>
    </source>
</evidence>
<dbReference type="EMBL" id="JACXVP010000012">
    <property type="protein sequence ID" value="KAG5573713.1"/>
    <property type="molecule type" value="Genomic_DNA"/>
</dbReference>
<comment type="caution">
    <text evidence="2">The sequence shown here is derived from an EMBL/GenBank/DDBJ whole genome shotgun (WGS) entry which is preliminary data.</text>
</comment>
<dbReference type="AlphaFoldDB" id="A0A9J5WDD6"/>
<reference evidence="2 3" key="1">
    <citation type="submission" date="2020-09" db="EMBL/GenBank/DDBJ databases">
        <title>De no assembly of potato wild relative species, Solanum commersonii.</title>
        <authorList>
            <person name="Cho K."/>
        </authorList>
    </citation>
    <scope>NUCLEOTIDE SEQUENCE [LARGE SCALE GENOMIC DNA]</scope>
    <source>
        <strain evidence="2">LZ3.2</strain>
        <tissue evidence="2">Leaf</tissue>
    </source>
</reference>
<evidence type="ECO:0000313" key="2">
    <source>
        <dbReference type="EMBL" id="KAG5573713.1"/>
    </source>
</evidence>
<proteinExistence type="predicted"/>
<gene>
    <name evidence="2" type="ORF">H5410_063479</name>
</gene>
<feature type="region of interest" description="Disordered" evidence="1">
    <location>
        <begin position="71"/>
        <end position="91"/>
    </location>
</feature>
<protein>
    <submittedName>
        <fullName evidence="2">Uncharacterized protein</fullName>
    </submittedName>
</protein>
<evidence type="ECO:0000256" key="1">
    <source>
        <dbReference type="SAM" id="MobiDB-lite"/>
    </source>
</evidence>
<sequence>MLSATAEALQFLRRNEYPTFVLITAILPSSDELSELDNCGSTASIWMNSARLWMRRSSKFPCHTSMTAKRIKESKRDTHPPCGALMAAEDR</sequence>
<keyword evidence="3" id="KW-1185">Reference proteome</keyword>
<organism evidence="2 3">
    <name type="scientific">Solanum commersonii</name>
    <name type="common">Commerson's wild potato</name>
    <name type="synonym">Commerson's nightshade</name>
    <dbReference type="NCBI Taxonomy" id="4109"/>
    <lineage>
        <taxon>Eukaryota</taxon>
        <taxon>Viridiplantae</taxon>
        <taxon>Streptophyta</taxon>
        <taxon>Embryophyta</taxon>
        <taxon>Tracheophyta</taxon>
        <taxon>Spermatophyta</taxon>
        <taxon>Magnoliopsida</taxon>
        <taxon>eudicotyledons</taxon>
        <taxon>Gunneridae</taxon>
        <taxon>Pentapetalae</taxon>
        <taxon>asterids</taxon>
        <taxon>lamiids</taxon>
        <taxon>Solanales</taxon>
        <taxon>Solanaceae</taxon>
        <taxon>Solanoideae</taxon>
        <taxon>Solaneae</taxon>
        <taxon>Solanum</taxon>
    </lineage>
</organism>
<accession>A0A9J5WDD6</accession>
<name>A0A9J5WDD6_SOLCO</name>